<name>A0A2N8ZK53_9VIBR</name>
<evidence type="ECO:0000313" key="2">
    <source>
        <dbReference type="EMBL" id="SON52267.1"/>
    </source>
</evidence>
<gene>
    <name evidence="2" type="ORF">VTAP4600_B0656</name>
</gene>
<dbReference type="InterPro" id="IPR007410">
    <property type="entry name" value="LpqE-like"/>
</dbReference>
<sequence length="152" mass="16729">MKLKPLLLTALLLTPLAQAASLEPLEVHNPYARATPPNAPASAAFMMLHNNNDVARYVVSATTPAAETVELHNHVKEGDVMKMRQVSEIEVPANGKATLKPGSLHIMFFDLKKPFAEDDSIELTLTMKNGDTQTITTPIKKVMKGMKHKHKH</sequence>
<feature type="chain" id="PRO_5014892867" description="DR1885-like metal-binding protein" evidence="1">
    <location>
        <begin position="20"/>
        <end position="152"/>
    </location>
</feature>
<evidence type="ECO:0008006" key="4">
    <source>
        <dbReference type="Google" id="ProtNLM"/>
    </source>
</evidence>
<dbReference type="RefSeq" id="WP_102524562.1">
    <property type="nucleotide sequence ID" value="NZ_LT960612.1"/>
</dbReference>
<dbReference type="Proteomes" id="UP000235828">
    <property type="component" value="Chromosome B"/>
</dbReference>
<dbReference type="EMBL" id="LT960612">
    <property type="protein sequence ID" value="SON52267.1"/>
    <property type="molecule type" value="Genomic_DNA"/>
</dbReference>
<evidence type="ECO:0000256" key="1">
    <source>
        <dbReference type="SAM" id="SignalP"/>
    </source>
</evidence>
<protein>
    <recommendedName>
        <fullName evidence="4">DR1885-like metal-binding protein</fullName>
    </recommendedName>
</protein>
<organism evidence="2 3">
    <name type="scientific">Vibrio tapetis subsp. tapetis</name>
    <dbReference type="NCBI Taxonomy" id="1671868"/>
    <lineage>
        <taxon>Bacteria</taxon>
        <taxon>Pseudomonadati</taxon>
        <taxon>Pseudomonadota</taxon>
        <taxon>Gammaproteobacteria</taxon>
        <taxon>Vibrionales</taxon>
        <taxon>Vibrionaceae</taxon>
        <taxon>Vibrio</taxon>
    </lineage>
</organism>
<keyword evidence="3" id="KW-1185">Reference proteome</keyword>
<dbReference type="AlphaFoldDB" id="A0A2N8ZK53"/>
<dbReference type="Pfam" id="PF04314">
    <property type="entry name" value="PCuAC"/>
    <property type="match status" value="1"/>
</dbReference>
<dbReference type="InterPro" id="IPR036182">
    <property type="entry name" value="PCuAC_sf"/>
</dbReference>
<dbReference type="KEGG" id="vta:B0656"/>
<feature type="signal peptide" evidence="1">
    <location>
        <begin position="1"/>
        <end position="19"/>
    </location>
</feature>
<dbReference type="OrthoDB" id="9796962at2"/>
<dbReference type="Gene3D" id="2.60.40.1890">
    <property type="entry name" value="PCu(A)C copper chaperone"/>
    <property type="match status" value="1"/>
</dbReference>
<evidence type="ECO:0000313" key="3">
    <source>
        <dbReference type="Proteomes" id="UP000235828"/>
    </source>
</evidence>
<dbReference type="SUPFAM" id="SSF110087">
    <property type="entry name" value="DR1885-like metal-binding protein"/>
    <property type="match status" value="1"/>
</dbReference>
<reference evidence="2 3" key="1">
    <citation type="submission" date="2017-10" db="EMBL/GenBank/DDBJ databases">
        <authorList>
            <person name="Banno H."/>
            <person name="Chua N.-H."/>
        </authorList>
    </citation>
    <scope>NUCLEOTIDE SEQUENCE [LARGE SCALE GENOMIC DNA]</scope>
    <source>
        <strain evidence="2">Vibrio tapetis CECT4600</strain>
    </source>
</reference>
<proteinExistence type="predicted"/>
<accession>A0A2N8ZK53</accession>
<dbReference type="PANTHER" id="PTHR36302">
    <property type="entry name" value="BLR7088 PROTEIN"/>
    <property type="match status" value="1"/>
</dbReference>
<dbReference type="InterPro" id="IPR058248">
    <property type="entry name" value="Lxx211020-like"/>
</dbReference>
<keyword evidence="1" id="KW-0732">Signal</keyword>
<dbReference type="PANTHER" id="PTHR36302:SF1">
    <property type="entry name" value="COPPER CHAPERONE PCU(A)C"/>
    <property type="match status" value="1"/>
</dbReference>